<evidence type="ECO:0000313" key="2">
    <source>
        <dbReference type="Proteomes" id="UP000187059"/>
    </source>
</evidence>
<sequence length="82" mass="8703">MLSVCAPFGPFLMRFAQFDCGTRFWSLRVEGAGPDAPPVVNGPLDGAHLDAMIADFETALCNLRQFRDVVTGAQDGAGEGEA</sequence>
<evidence type="ECO:0000313" key="1">
    <source>
        <dbReference type="EMBL" id="APZ53727.1"/>
    </source>
</evidence>
<dbReference type="KEGG" id="paby:Ga0080574_TMP3393"/>
<gene>
    <name evidence="1" type="ORF">Ga0080574_TMP3393</name>
</gene>
<dbReference type="EMBL" id="CP015093">
    <property type="protein sequence ID" value="APZ53727.1"/>
    <property type="molecule type" value="Genomic_DNA"/>
</dbReference>
<proteinExistence type="predicted"/>
<name>A0A1P8UWF1_9RHOB</name>
<protein>
    <submittedName>
        <fullName evidence="1">Uncharacterized protein</fullName>
    </submittedName>
</protein>
<dbReference type="AlphaFoldDB" id="A0A1P8UWF1"/>
<accession>A0A1P8UWF1</accession>
<organism evidence="1 2">
    <name type="scientific">Salipiger abyssi</name>
    <dbReference type="NCBI Taxonomy" id="1250539"/>
    <lineage>
        <taxon>Bacteria</taxon>
        <taxon>Pseudomonadati</taxon>
        <taxon>Pseudomonadota</taxon>
        <taxon>Alphaproteobacteria</taxon>
        <taxon>Rhodobacterales</taxon>
        <taxon>Roseobacteraceae</taxon>
        <taxon>Salipiger</taxon>
    </lineage>
</organism>
<keyword evidence="2" id="KW-1185">Reference proteome</keyword>
<dbReference type="STRING" id="1250539.Ga0080574_TMP3393"/>
<reference evidence="1 2" key="1">
    <citation type="submission" date="2016-04" db="EMBL/GenBank/DDBJ databases">
        <title>Deep-sea bacteria in the southern Pacific.</title>
        <authorList>
            <person name="Tang K."/>
        </authorList>
    </citation>
    <scope>NUCLEOTIDE SEQUENCE [LARGE SCALE GENOMIC DNA]</scope>
    <source>
        <strain evidence="1 2">JLT2014</strain>
    </source>
</reference>
<dbReference type="Proteomes" id="UP000187059">
    <property type="component" value="Chromosome"/>
</dbReference>